<evidence type="ECO:0000313" key="4">
    <source>
        <dbReference type="Proteomes" id="UP001250932"/>
    </source>
</evidence>
<dbReference type="InterPro" id="IPR007461">
    <property type="entry name" value="Ysc84_actin-binding"/>
</dbReference>
<dbReference type="PANTHER" id="PTHR15629:SF2">
    <property type="entry name" value="SH3 DOMAIN-CONTAINING YSC84-LIKE PROTEIN 1"/>
    <property type="match status" value="1"/>
</dbReference>
<dbReference type="InterPro" id="IPR051702">
    <property type="entry name" value="SH3_domain_YSC84-like"/>
</dbReference>
<dbReference type="Pfam" id="PF04366">
    <property type="entry name" value="Ysc84"/>
    <property type="match status" value="1"/>
</dbReference>
<accession>A0ABU3K450</accession>
<comment type="caution">
    <text evidence="3">The sequence shown here is derived from an EMBL/GenBank/DDBJ whole genome shotgun (WGS) entry which is preliminary data.</text>
</comment>
<evidence type="ECO:0000313" key="3">
    <source>
        <dbReference type="EMBL" id="MDT7041176.1"/>
    </source>
</evidence>
<keyword evidence="4" id="KW-1185">Reference proteome</keyword>
<evidence type="ECO:0000259" key="2">
    <source>
        <dbReference type="Pfam" id="PF04366"/>
    </source>
</evidence>
<keyword evidence="1" id="KW-1133">Transmembrane helix</keyword>
<dbReference type="PANTHER" id="PTHR15629">
    <property type="entry name" value="SH3YL1 PROTEIN"/>
    <property type="match status" value="1"/>
</dbReference>
<feature type="domain" description="Ysc84 actin-binding" evidence="2">
    <location>
        <begin position="117"/>
        <end position="238"/>
    </location>
</feature>
<feature type="transmembrane region" description="Helical" evidence="1">
    <location>
        <begin position="20"/>
        <end position="37"/>
    </location>
</feature>
<keyword evidence="1" id="KW-0472">Membrane</keyword>
<protein>
    <submittedName>
        <fullName evidence="3">Lipid-binding SYLF domain-containing protein</fullName>
    </submittedName>
</protein>
<gene>
    <name evidence="3" type="ORF">PPG34_02360</name>
</gene>
<proteinExistence type="predicted"/>
<sequence length="241" mass="26192">MTQIQQSHTETRQHVRRFTMFLTLTIWFSMFSGLAWGNSANQKQLVENAKHTLESFMEDPNLTWFQEHVIDAKALLIIPQSLKGAFIFGAEGGSGVLIVRDSETHEWSHPAFYVLGGLSFGFQWGGQASEVIIMARTDGAVEKLYSSSFKLGGDASIAAGPYGGGVEGSTSANLRADFLSFSRSKGAFAGISFEGAVIYSSEDSNAAYYGKPARPIDIFVKKTVSNPHSDGLRQAAKNAVH</sequence>
<evidence type="ECO:0000256" key="1">
    <source>
        <dbReference type="SAM" id="Phobius"/>
    </source>
</evidence>
<keyword evidence="1" id="KW-0812">Transmembrane</keyword>
<organism evidence="3 4">
    <name type="scientific">Candidatus Nitronereus thalassa</name>
    <dbReference type="NCBI Taxonomy" id="3020898"/>
    <lineage>
        <taxon>Bacteria</taxon>
        <taxon>Pseudomonadati</taxon>
        <taxon>Nitrospirota</taxon>
        <taxon>Nitrospiria</taxon>
        <taxon>Nitrospirales</taxon>
        <taxon>Nitrospiraceae</taxon>
        <taxon>Candidatus Nitronereus</taxon>
    </lineage>
</organism>
<dbReference type="Proteomes" id="UP001250932">
    <property type="component" value="Unassembled WGS sequence"/>
</dbReference>
<reference evidence="3 4" key="1">
    <citation type="journal article" date="2023" name="ISME J.">
        <title>Cultivation and genomic characterization of novel and ubiquitous marine nitrite-oxidizing bacteria from the Nitrospirales.</title>
        <authorList>
            <person name="Mueller A.J."/>
            <person name="Daebeler A."/>
            <person name="Herbold C.W."/>
            <person name="Kirkegaard R.H."/>
            <person name="Daims H."/>
        </authorList>
    </citation>
    <scope>NUCLEOTIDE SEQUENCE [LARGE SCALE GENOMIC DNA]</scope>
    <source>
        <strain evidence="3 4">EB</strain>
    </source>
</reference>
<name>A0ABU3K450_9BACT</name>
<dbReference type="RefSeq" id="WP_313831533.1">
    <property type="nucleotide sequence ID" value="NZ_JAQOUE010000001.1"/>
</dbReference>
<dbReference type="EMBL" id="JAQOUE010000001">
    <property type="protein sequence ID" value="MDT7041176.1"/>
    <property type="molecule type" value="Genomic_DNA"/>
</dbReference>
<dbReference type="CDD" id="cd11524">
    <property type="entry name" value="SYLF"/>
    <property type="match status" value="1"/>
</dbReference>